<proteinExistence type="inferred from homology"/>
<keyword evidence="4 6" id="KW-1133">Transmembrane helix</keyword>
<evidence type="ECO:0000256" key="5">
    <source>
        <dbReference type="ARBA" id="ARBA00023136"/>
    </source>
</evidence>
<comment type="caution">
    <text evidence="6">Lacks conserved residue(s) required for the propagation of feature annotation.</text>
</comment>
<keyword evidence="3 6" id="KW-0812">Transmembrane</keyword>
<keyword evidence="5 6" id="KW-0472">Membrane</keyword>
<dbReference type="GO" id="GO:0016020">
    <property type="term" value="C:membrane"/>
    <property type="evidence" value="ECO:0007669"/>
    <property type="project" value="UniProtKB-SubCell"/>
</dbReference>
<feature type="transmembrane region" description="Helical" evidence="6">
    <location>
        <begin position="130"/>
        <end position="152"/>
    </location>
</feature>
<evidence type="ECO:0000313" key="7">
    <source>
        <dbReference type="EMBL" id="WIM05620.1"/>
    </source>
</evidence>
<comment type="similarity">
    <text evidence="2 6">Belongs to the GDT1 family.</text>
</comment>
<dbReference type="InterPro" id="IPR001727">
    <property type="entry name" value="GDT1-like"/>
</dbReference>
<feature type="transmembrane region" description="Helical" evidence="6">
    <location>
        <begin position="164"/>
        <end position="184"/>
    </location>
</feature>
<evidence type="ECO:0000256" key="6">
    <source>
        <dbReference type="RuleBase" id="RU365102"/>
    </source>
</evidence>
<evidence type="ECO:0000256" key="1">
    <source>
        <dbReference type="ARBA" id="ARBA00004141"/>
    </source>
</evidence>
<comment type="subcellular location">
    <subcellularLocation>
        <location evidence="1 6">Membrane</location>
        <topology evidence="1 6">Multi-pass membrane protein</topology>
    </subcellularLocation>
</comment>
<dbReference type="Pfam" id="PF01169">
    <property type="entry name" value="GDT1"/>
    <property type="match status" value="2"/>
</dbReference>
<name>A0AA49FLH7_9PROT</name>
<feature type="transmembrane region" description="Helical" evidence="6">
    <location>
        <begin position="67"/>
        <end position="85"/>
    </location>
</feature>
<dbReference type="KEGG" id="npv:OHM77_13225"/>
<sequence length="189" mass="19569">MEAFLASTLLVALAEIGDKTQLLSFVLAARLRKPGAIIAGILVATVLNHTLAGSAGVWLAGLVAPHWLPWITGLTFVAFGLWTLHPDSLDDDPKLHRAGAFATAAIAFFIAEMGDKTQLATVALAARFDALAAVVAGTTIGMMLANVPAVLVGEKLAQKLPLAAIRWIAAGVFIATGILTLLGMPEPVG</sequence>
<dbReference type="GO" id="GO:0046873">
    <property type="term" value="F:metal ion transmembrane transporter activity"/>
    <property type="evidence" value="ECO:0007669"/>
    <property type="project" value="InterPro"/>
</dbReference>
<dbReference type="Proteomes" id="UP001234916">
    <property type="component" value="Chromosome"/>
</dbReference>
<dbReference type="PANTHER" id="PTHR12608">
    <property type="entry name" value="TRANSMEMBRANE PROTEIN HTP-1 RELATED"/>
    <property type="match status" value="1"/>
</dbReference>
<feature type="transmembrane region" description="Helical" evidence="6">
    <location>
        <begin position="38"/>
        <end position="60"/>
    </location>
</feature>
<evidence type="ECO:0000256" key="3">
    <source>
        <dbReference type="ARBA" id="ARBA00022692"/>
    </source>
</evidence>
<organism evidence="7">
    <name type="scientific">Candidatus Nitricoxidivorans perseverans</name>
    <dbReference type="NCBI Taxonomy" id="2975601"/>
    <lineage>
        <taxon>Bacteria</taxon>
        <taxon>Pseudomonadati</taxon>
        <taxon>Pseudomonadota</taxon>
        <taxon>Betaproteobacteria</taxon>
        <taxon>Nitrosomonadales</taxon>
        <taxon>Sterolibacteriaceae</taxon>
        <taxon>Candidatus Nitricoxidivorans</taxon>
    </lineage>
</organism>
<evidence type="ECO:0000256" key="2">
    <source>
        <dbReference type="ARBA" id="ARBA00009190"/>
    </source>
</evidence>
<dbReference type="EMBL" id="CP107246">
    <property type="protein sequence ID" value="WIM05620.1"/>
    <property type="molecule type" value="Genomic_DNA"/>
</dbReference>
<dbReference type="PANTHER" id="PTHR12608:SF1">
    <property type="entry name" value="TRANSMEMBRANE PROTEIN 165"/>
    <property type="match status" value="1"/>
</dbReference>
<reference evidence="7" key="1">
    <citation type="journal article" date="2023" name="Nat. Microbiol.">
        <title>Enrichment and characterization of a nitric oxide-reducing microbial community in a continuous bioreactor.</title>
        <authorList>
            <person name="Garrido-Amador P."/>
            <person name="Stortenbeker N."/>
            <person name="Wessels H.J.C.T."/>
            <person name="Speth D.R."/>
            <person name="Garcia-Heredia I."/>
            <person name="Kartal B."/>
        </authorList>
    </citation>
    <scope>NUCLEOTIDE SEQUENCE</scope>
    <source>
        <strain evidence="7">MAG1</strain>
    </source>
</reference>
<evidence type="ECO:0000256" key="4">
    <source>
        <dbReference type="ARBA" id="ARBA00022989"/>
    </source>
</evidence>
<gene>
    <name evidence="7" type="ORF">OHM77_13225</name>
</gene>
<dbReference type="AlphaFoldDB" id="A0AA49FLH7"/>
<protein>
    <recommendedName>
        <fullName evidence="6">GDT1 family protein</fullName>
    </recommendedName>
</protein>
<accession>A0AA49FLH7</accession>